<dbReference type="SUPFAM" id="SSF55120">
    <property type="entry name" value="Pseudouridine synthase"/>
    <property type="match status" value="1"/>
</dbReference>
<dbReference type="GO" id="GO:0006396">
    <property type="term" value="P:RNA processing"/>
    <property type="evidence" value="ECO:0007669"/>
    <property type="project" value="UniProtKB-ARBA"/>
</dbReference>
<sequence>MRSITVSSKYINKKLEYVLKSEFPNMPISAMYKAFRKKDIRVNGIRVKEDYLVNPGYKIDIYISDSIIDGKPLKNDSEMNMGFTVVYEDSNILIVNKDQGIPVHPDSDQQYNTLIDNVKSYLELKGDYSPKNKNTFVPSLCHRLDRNTGGLVIIAKNEEALKTILDKIKNKEVKKYYQCLVQGHVEKKSETLKAYLEKDSRKSRVFVSDAKSKNSVEIITKYRVLSYETNYTKLEVELVTGRTHQIRAHMAYIGHPILGDGKYGSNQFNKSMGMKTQALWAYKLCFDFTGKSCLDYLKGKIFEVVPGFSLPKTKI</sequence>
<dbReference type="PROSITE" id="PS50889">
    <property type="entry name" value="S4"/>
    <property type="match status" value="1"/>
</dbReference>
<dbReference type="AlphaFoldDB" id="A0A0L6JS61"/>
<comment type="caution">
    <text evidence="7">The sequence shown here is derived from an EMBL/GenBank/DDBJ whole genome shotgun (WGS) entry which is preliminary data.</text>
</comment>
<dbReference type="GO" id="GO:0140098">
    <property type="term" value="F:catalytic activity, acting on RNA"/>
    <property type="evidence" value="ECO:0007669"/>
    <property type="project" value="UniProtKB-ARBA"/>
</dbReference>
<reference evidence="8" key="1">
    <citation type="submission" date="2015-07" db="EMBL/GenBank/DDBJ databases">
        <title>Near-Complete Genome Sequence of the Cellulolytic Bacterium Bacteroides (Pseudobacteroides) cellulosolvens ATCC 35603.</title>
        <authorList>
            <person name="Dassa B."/>
            <person name="Utturkar S.M."/>
            <person name="Klingeman D.M."/>
            <person name="Hurt R.A."/>
            <person name="Keller M."/>
            <person name="Xu J."/>
            <person name="Reddy Y.H.K."/>
            <person name="Borovok I."/>
            <person name="Grinberg I.R."/>
            <person name="Lamed R."/>
            <person name="Zhivin O."/>
            <person name="Bayer E.A."/>
            <person name="Brown S.D."/>
        </authorList>
    </citation>
    <scope>NUCLEOTIDE SEQUENCE [LARGE SCALE GENOMIC DNA]</scope>
    <source>
        <strain evidence="8">DSM 2933</strain>
    </source>
</reference>
<evidence type="ECO:0000256" key="3">
    <source>
        <dbReference type="PIRSR" id="PIRSR606225-1"/>
    </source>
</evidence>
<evidence type="ECO:0000256" key="4">
    <source>
        <dbReference type="PROSITE-ProRule" id="PRU00182"/>
    </source>
</evidence>
<dbReference type="Gene3D" id="3.30.2350.10">
    <property type="entry name" value="Pseudouridine synthase"/>
    <property type="match status" value="1"/>
</dbReference>
<dbReference type="PATRIC" id="fig|398512.5.peg.4003"/>
<dbReference type="eggNOG" id="COG0564">
    <property type="taxonomic scope" value="Bacteria"/>
</dbReference>
<keyword evidence="5" id="KW-0413">Isomerase</keyword>
<dbReference type="GO" id="GO:0001522">
    <property type="term" value="P:pseudouridine synthesis"/>
    <property type="evidence" value="ECO:0007669"/>
    <property type="project" value="InterPro"/>
</dbReference>
<evidence type="ECO:0000313" key="7">
    <source>
        <dbReference type="EMBL" id="KNY28550.1"/>
    </source>
</evidence>
<evidence type="ECO:0000256" key="1">
    <source>
        <dbReference type="ARBA" id="ARBA00000073"/>
    </source>
</evidence>
<dbReference type="Pfam" id="PF00849">
    <property type="entry name" value="PseudoU_synth_2"/>
    <property type="match status" value="1"/>
</dbReference>
<dbReference type="EC" id="5.4.99.-" evidence="5"/>
<keyword evidence="4" id="KW-0694">RNA-binding</keyword>
<dbReference type="PANTHER" id="PTHR21600">
    <property type="entry name" value="MITOCHONDRIAL RNA PSEUDOURIDINE SYNTHASE"/>
    <property type="match status" value="1"/>
</dbReference>
<dbReference type="InterPro" id="IPR020103">
    <property type="entry name" value="PsdUridine_synth_cat_dom_sf"/>
</dbReference>
<comment type="similarity">
    <text evidence="2 5">Belongs to the pseudouridine synthase RluA family.</text>
</comment>
<evidence type="ECO:0000313" key="8">
    <source>
        <dbReference type="Proteomes" id="UP000036923"/>
    </source>
</evidence>
<evidence type="ECO:0000256" key="5">
    <source>
        <dbReference type="RuleBase" id="RU362028"/>
    </source>
</evidence>
<dbReference type="NCBIfam" id="TIGR00005">
    <property type="entry name" value="rluA_subfam"/>
    <property type="match status" value="1"/>
</dbReference>
<dbReference type="GO" id="GO:0003723">
    <property type="term" value="F:RNA binding"/>
    <property type="evidence" value="ECO:0007669"/>
    <property type="project" value="UniProtKB-KW"/>
</dbReference>
<comment type="catalytic activity">
    <reaction evidence="1 5">
        <text>a uridine in RNA = a pseudouridine in RNA</text>
        <dbReference type="Rhea" id="RHEA:48348"/>
        <dbReference type="Rhea" id="RHEA-COMP:12068"/>
        <dbReference type="Rhea" id="RHEA-COMP:12069"/>
        <dbReference type="ChEBI" id="CHEBI:65314"/>
        <dbReference type="ChEBI" id="CHEBI:65315"/>
    </reaction>
</comment>
<feature type="domain" description="Pseudouridine synthase RsuA/RluA-like" evidence="6">
    <location>
        <begin position="91"/>
        <end position="251"/>
    </location>
</feature>
<accession>A0A0L6JS61</accession>
<comment type="function">
    <text evidence="5">Responsible for synthesis of pseudouridine from uracil.</text>
</comment>
<dbReference type="Proteomes" id="UP000036923">
    <property type="component" value="Unassembled WGS sequence"/>
</dbReference>
<dbReference type="RefSeq" id="WP_036936747.1">
    <property type="nucleotide sequence ID" value="NZ_JQKC01000002.1"/>
</dbReference>
<dbReference type="InterPro" id="IPR006225">
    <property type="entry name" value="PsdUridine_synth_RluC/D"/>
</dbReference>
<keyword evidence="8" id="KW-1185">Reference proteome</keyword>
<gene>
    <name evidence="7" type="ORF">Bccel_3824</name>
</gene>
<dbReference type="CDD" id="cd02869">
    <property type="entry name" value="PseudoU_synth_RluA_like"/>
    <property type="match status" value="1"/>
</dbReference>
<dbReference type="EMBL" id="LGTC01000001">
    <property type="protein sequence ID" value="KNY28550.1"/>
    <property type="molecule type" value="Genomic_DNA"/>
</dbReference>
<protein>
    <recommendedName>
        <fullName evidence="5">Pseudouridine synthase</fullName>
        <ecNumber evidence="5">5.4.99.-</ecNumber>
    </recommendedName>
</protein>
<dbReference type="STRING" id="398512.Bccel_3824"/>
<evidence type="ECO:0000256" key="2">
    <source>
        <dbReference type="ARBA" id="ARBA00010876"/>
    </source>
</evidence>
<evidence type="ECO:0000259" key="6">
    <source>
        <dbReference type="Pfam" id="PF00849"/>
    </source>
</evidence>
<name>A0A0L6JS61_9FIRM</name>
<dbReference type="OrthoDB" id="9807829at2"/>
<dbReference type="InterPro" id="IPR050188">
    <property type="entry name" value="RluA_PseudoU_synthase"/>
</dbReference>
<feature type="active site" evidence="3">
    <location>
        <position position="145"/>
    </location>
</feature>
<organism evidence="7 8">
    <name type="scientific">Pseudobacteroides cellulosolvens ATCC 35603 = DSM 2933</name>
    <dbReference type="NCBI Taxonomy" id="398512"/>
    <lineage>
        <taxon>Bacteria</taxon>
        <taxon>Bacillati</taxon>
        <taxon>Bacillota</taxon>
        <taxon>Clostridia</taxon>
        <taxon>Eubacteriales</taxon>
        <taxon>Oscillospiraceae</taxon>
        <taxon>Pseudobacteroides</taxon>
    </lineage>
</organism>
<dbReference type="GO" id="GO:0009982">
    <property type="term" value="F:pseudouridine synthase activity"/>
    <property type="evidence" value="ECO:0007669"/>
    <property type="project" value="InterPro"/>
</dbReference>
<proteinExistence type="inferred from homology"/>
<dbReference type="InterPro" id="IPR006145">
    <property type="entry name" value="PsdUridine_synth_RsuA/RluA"/>
</dbReference>